<organism evidence="6 7">
    <name type="scientific">Desulfovibrio desulfuricans</name>
    <dbReference type="NCBI Taxonomy" id="876"/>
    <lineage>
        <taxon>Bacteria</taxon>
        <taxon>Pseudomonadati</taxon>
        <taxon>Thermodesulfobacteriota</taxon>
        <taxon>Desulfovibrionia</taxon>
        <taxon>Desulfovibrionales</taxon>
        <taxon>Desulfovibrionaceae</taxon>
        <taxon>Desulfovibrio</taxon>
    </lineage>
</organism>
<keyword evidence="3" id="KW-0169">Cobalamin biosynthesis</keyword>
<comment type="pathway">
    <text evidence="1">Cofactor biosynthesis; adenosylcobalamin biosynthesis.</text>
</comment>
<proteinExistence type="inferred from homology"/>
<protein>
    <submittedName>
        <fullName evidence="6">Precorrin-8X methylmutase</fullName>
    </submittedName>
</protein>
<dbReference type="InterPro" id="IPR036588">
    <property type="entry name" value="CobH/CbiC_sf"/>
</dbReference>
<feature type="domain" description="Cobalamin biosynthesis precorrin-8X methylmutase CobH/CbiC" evidence="5">
    <location>
        <begin position="22"/>
        <end position="216"/>
    </location>
</feature>
<dbReference type="PANTHER" id="PTHR43588:SF1">
    <property type="entry name" value="COBALT-PRECORRIN-8 METHYLMUTASE"/>
    <property type="match status" value="1"/>
</dbReference>
<evidence type="ECO:0000256" key="1">
    <source>
        <dbReference type="ARBA" id="ARBA00004953"/>
    </source>
</evidence>
<reference evidence="7" key="1">
    <citation type="submission" date="2016-11" db="EMBL/GenBank/DDBJ databases">
        <authorList>
            <person name="Jaros S."/>
            <person name="Januszkiewicz K."/>
            <person name="Wedrychowicz H."/>
        </authorList>
    </citation>
    <scope>NUCLEOTIDE SEQUENCE [LARGE SCALE GENOMIC DNA]</scope>
    <source>
        <strain evidence="7">DSM 7057</strain>
    </source>
</reference>
<accession>A0AA94L2L2</accession>
<comment type="caution">
    <text evidence="6">The sequence shown here is derived from an EMBL/GenBank/DDBJ whole genome shotgun (WGS) entry which is preliminary data.</text>
</comment>
<gene>
    <name evidence="6" type="ORF">SAMN02910291_01723</name>
</gene>
<evidence type="ECO:0000256" key="4">
    <source>
        <dbReference type="ARBA" id="ARBA00023235"/>
    </source>
</evidence>
<dbReference type="GO" id="GO:0016993">
    <property type="term" value="F:precorrin-8X methylmutase activity"/>
    <property type="evidence" value="ECO:0007669"/>
    <property type="project" value="InterPro"/>
</dbReference>
<name>A0AA94L2L2_DESDE</name>
<dbReference type="Gene3D" id="3.40.50.10230">
    <property type="entry name" value="Cobalamin biosynthesis CobH/CbiC, precorrin-8X methylmutase"/>
    <property type="match status" value="1"/>
</dbReference>
<evidence type="ECO:0000313" key="7">
    <source>
        <dbReference type="Proteomes" id="UP000182680"/>
    </source>
</evidence>
<dbReference type="SUPFAM" id="SSF63965">
    <property type="entry name" value="Precorrin-8X methylmutase CbiC/CobH"/>
    <property type="match status" value="1"/>
</dbReference>
<sequence>MTYIPAPEHSVELDPACTPQTIEERSFAIIDKEMPPPRLFEGLLWQVARRCVHTLGDTEIVHDLCLSQTALEAGVNALLAGCTVYTDTRMAAAGLPLRRLTPLGVTVTPIMALPGLDALARAKKTTRSRAGLESLAAQMQGHIMVIGNAPTALLGLLDVLEQGAPPPALIVGMPVGFVNAAQSKELLRRTAWPHFTLLGRKGGSAVAAACVNALADIALARRGLTQAAAL</sequence>
<dbReference type="PANTHER" id="PTHR43588">
    <property type="entry name" value="COBALT-PRECORRIN-8 METHYLMUTASE"/>
    <property type="match status" value="1"/>
</dbReference>
<dbReference type="AlphaFoldDB" id="A0AA94L2L2"/>
<dbReference type="GO" id="GO:0009236">
    <property type="term" value="P:cobalamin biosynthetic process"/>
    <property type="evidence" value="ECO:0007669"/>
    <property type="project" value="UniProtKB-KW"/>
</dbReference>
<dbReference type="Pfam" id="PF02570">
    <property type="entry name" value="CbiC"/>
    <property type="match status" value="1"/>
</dbReference>
<dbReference type="EMBL" id="FPIW01000029">
    <property type="protein sequence ID" value="SFW53331.1"/>
    <property type="molecule type" value="Genomic_DNA"/>
</dbReference>
<dbReference type="Proteomes" id="UP000182680">
    <property type="component" value="Unassembled WGS sequence"/>
</dbReference>
<evidence type="ECO:0000313" key="6">
    <source>
        <dbReference type="EMBL" id="SFW53331.1"/>
    </source>
</evidence>
<dbReference type="RefSeq" id="WP_083577917.1">
    <property type="nucleotide sequence ID" value="NZ_FPIW01000029.1"/>
</dbReference>
<dbReference type="InterPro" id="IPR003722">
    <property type="entry name" value="Cbl_synth_CobH/CbiC"/>
</dbReference>
<comment type="similarity">
    <text evidence="2">Belongs to the CobH/CbiC family.</text>
</comment>
<evidence type="ECO:0000256" key="3">
    <source>
        <dbReference type="ARBA" id="ARBA00022573"/>
    </source>
</evidence>
<evidence type="ECO:0000259" key="5">
    <source>
        <dbReference type="Pfam" id="PF02570"/>
    </source>
</evidence>
<evidence type="ECO:0000256" key="2">
    <source>
        <dbReference type="ARBA" id="ARBA00009774"/>
    </source>
</evidence>
<keyword evidence="4" id="KW-0413">Isomerase</keyword>